<keyword evidence="10 20" id="KW-1133">Transmembrane helix</keyword>
<evidence type="ECO:0000256" key="12">
    <source>
        <dbReference type="ARBA" id="ARBA00023054"/>
    </source>
</evidence>
<dbReference type="EMBL" id="AMQM01008341">
    <property type="status" value="NOT_ANNOTATED_CDS"/>
    <property type="molecule type" value="Genomic_DNA"/>
</dbReference>
<dbReference type="FunCoup" id="T1G7X1">
    <property type="interactions" value="2021"/>
</dbReference>
<dbReference type="OrthoDB" id="1719357at2759"/>
<dbReference type="PROSITE" id="PS50859">
    <property type="entry name" value="LONGIN"/>
    <property type="match status" value="1"/>
</dbReference>
<dbReference type="GO" id="GO:0015031">
    <property type="term" value="P:protein transport"/>
    <property type="evidence" value="ECO:0007669"/>
    <property type="project" value="UniProtKB-KW"/>
</dbReference>
<reference evidence="23 25" key="2">
    <citation type="journal article" date="2013" name="Nature">
        <title>Insights into bilaterian evolution from three spiralian genomes.</title>
        <authorList>
            <person name="Simakov O."/>
            <person name="Marletaz F."/>
            <person name="Cho S.J."/>
            <person name="Edsinger-Gonzales E."/>
            <person name="Havlak P."/>
            <person name="Hellsten U."/>
            <person name="Kuo D.H."/>
            <person name="Larsson T."/>
            <person name="Lv J."/>
            <person name="Arendt D."/>
            <person name="Savage R."/>
            <person name="Osoegawa K."/>
            <person name="de Jong P."/>
            <person name="Grimwood J."/>
            <person name="Chapman J.A."/>
            <person name="Shapiro H."/>
            <person name="Aerts A."/>
            <person name="Otillar R.P."/>
            <person name="Terry A.Y."/>
            <person name="Boore J.L."/>
            <person name="Grigoriev I.V."/>
            <person name="Lindberg D.R."/>
            <person name="Seaver E.C."/>
            <person name="Weisblat D.A."/>
            <person name="Putnam N.H."/>
            <person name="Rokhsar D.S."/>
        </authorList>
    </citation>
    <scope>NUCLEOTIDE SEQUENCE</scope>
</reference>
<dbReference type="PRINTS" id="PR00219">
    <property type="entry name" value="SYNAPTOBREVN"/>
</dbReference>
<dbReference type="PANTHER" id="PTHR45837">
    <property type="entry name" value="VESICLE-TRAFFICKING PROTEIN SEC22B"/>
    <property type="match status" value="1"/>
</dbReference>
<dbReference type="SUPFAM" id="SSF64356">
    <property type="entry name" value="SNARE-like"/>
    <property type="match status" value="1"/>
</dbReference>
<evidence type="ECO:0000259" key="21">
    <source>
        <dbReference type="PROSITE" id="PS50859"/>
    </source>
</evidence>
<evidence type="ECO:0000256" key="15">
    <source>
        <dbReference type="ARBA" id="ARBA00024187"/>
    </source>
</evidence>
<keyword evidence="13 20" id="KW-0472">Membrane</keyword>
<evidence type="ECO:0000256" key="7">
    <source>
        <dbReference type="ARBA" id="ARBA00022824"/>
    </source>
</evidence>
<evidence type="ECO:0000256" key="10">
    <source>
        <dbReference type="ARBA" id="ARBA00022989"/>
    </source>
</evidence>
<dbReference type="Pfam" id="PF13774">
    <property type="entry name" value="Longin"/>
    <property type="match status" value="1"/>
</dbReference>
<evidence type="ECO:0000256" key="18">
    <source>
        <dbReference type="ARBA" id="ARBA00033315"/>
    </source>
</evidence>
<evidence type="ECO:0000256" key="16">
    <source>
        <dbReference type="ARBA" id="ARBA00024188"/>
    </source>
</evidence>
<evidence type="ECO:0000313" key="25">
    <source>
        <dbReference type="Proteomes" id="UP000015101"/>
    </source>
</evidence>
<dbReference type="GO" id="GO:0005484">
    <property type="term" value="F:SNAP receptor activity"/>
    <property type="evidence" value="ECO:0000318"/>
    <property type="project" value="GO_Central"/>
</dbReference>
<dbReference type="SUPFAM" id="SSF58038">
    <property type="entry name" value="SNARE fusion complex"/>
    <property type="match status" value="1"/>
</dbReference>
<keyword evidence="12 19" id="KW-0175">Coiled coil</keyword>
<evidence type="ECO:0000313" key="24">
    <source>
        <dbReference type="EnsemblMetazoa" id="HelroP90867"/>
    </source>
</evidence>
<dbReference type="STRING" id="6412.T1G7X1"/>
<dbReference type="InterPro" id="IPR010908">
    <property type="entry name" value="Longin_dom"/>
</dbReference>
<dbReference type="GO" id="GO:0033116">
    <property type="term" value="C:endoplasmic reticulum-Golgi intermediate compartment membrane"/>
    <property type="evidence" value="ECO:0007669"/>
    <property type="project" value="UniProtKB-SubCell"/>
</dbReference>
<evidence type="ECO:0000256" key="1">
    <source>
        <dbReference type="ARBA" id="ARBA00004163"/>
    </source>
</evidence>
<dbReference type="OMA" id="FIYWRFF"/>
<dbReference type="SMART" id="SM01270">
    <property type="entry name" value="Longin"/>
    <property type="match status" value="1"/>
</dbReference>
<feature type="transmembrane region" description="Helical" evidence="20">
    <location>
        <begin position="191"/>
        <end position="213"/>
    </location>
</feature>
<comment type="subcellular location">
    <subcellularLocation>
        <location evidence="1">Endoplasmic reticulum membrane</location>
        <topology evidence="1">Single-pass type IV membrane protein</topology>
    </subcellularLocation>
    <subcellularLocation>
        <location evidence="15">Endoplasmic reticulum-Golgi intermediate compartment membrane</location>
    </subcellularLocation>
    <subcellularLocation>
        <location evidence="16">Golgi apparatus</location>
        <location evidence="16">cis-Golgi network membrane</location>
    </subcellularLocation>
    <subcellularLocation>
        <location evidence="2">Golgi apparatus</location>
        <location evidence="2">trans-Golgi network membrane</location>
    </subcellularLocation>
    <subcellularLocation>
        <location evidence="3">Melanosome</location>
    </subcellularLocation>
</comment>
<evidence type="ECO:0000256" key="13">
    <source>
        <dbReference type="ARBA" id="ARBA00023136"/>
    </source>
</evidence>
<sequence length="214" mass="24614">MILMTMIARIGDGLPLAASQQEDQFGPNLLEYQSQAKQLFKKMNSSTPAKGSLETNSYLFHYYVERGVCYLALCEGNFSKRLAFQYLEDLQTEFSSLYGQKVQSVVRPYSFIEFDTFIQKAKKSYVDSRTRRNLGQINSELQDVQRIMVQNIDDVLQRGEALSALDDKASNLASLSQKYKKDAHFLNIKSSYVKVCASVIIIIIFIVFIRFWFF</sequence>
<reference evidence="25" key="1">
    <citation type="submission" date="2012-12" db="EMBL/GenBank/DDBJ databases">
        <authorList>
            <person name="Hellsten U."/>
            <person name="Grimwood J."/>
            <person name="Chapman J.A."/>
            <person name="Shapiro H."/>
            <person name="Aerts A."/>
            <person name="Otillar R.P."/>
            <person name="Terry A.Y."/>
            <person name="Boore J.L."/>
            <person name="Simakov O."/>
            <person name="Marletaz F."/>
            <person name="Cho S.-J."/>
            <person name="Edsinger-Gonzales E."/>
            <person name="Havlak P."/>
            <person name="Kuo D.-H."/>
            <person name="Larsson T."/>
            <person name="Lv J."/>
            <person name="Arendt D."/>
            <person name="Savage R."/>
            <person name="Osoegawa K."/>
            <person name="de Jong P."/>
            <person name="Lindberg D.R."/>
            <person name="Seaver E.C."/>
            <person name="Weisblat D.A."/>
            <person name="Putnam N.H."/>
            <person name="Grigoriev I.V."/>
            <person name="Rokhsar D.S."/>
        </authorList>
    </citation>
    <scope>NUCLEOTIDE SEQUENCE</scope>
</reference>
<dbReference type="InterPro" id="IPR011012">
    <property type="entry name" value="Longin-like_dom_sf"/>
</dbReference>
<evidence type="ECO:0000256" key="3">
    <source>
        <dbReference type="ARBA" id="ARBA00004223"/>
    </source>
</evidence>
<dbReference type="InterPro" id="IPR044565">
    <property type="entry name" value="Sec22"/>
</dbReference>
<evidence type="ECO:0000256" key="9">
    <source>
        <dbReference type="ARBA" id="ARBA00022927"/>
    </source>
</evidence>
<evidence type="ECO:0000256" key="17">
    <source>
        <dbReference type="ARBA" id="ARBA00024248"/>
    </source>
</evidence>
<reference evidence="24" key="3">
    <citation type="submission" date="2015-06" db="UniProtKB">
        <authorList>
            <consortium name="EnsemblMetazoa"/>
        </authorList>
    </citation>
    <scope>IDENTIFICATION</scope>
</reference>
<dbReference type="GO" id="GO:0012507">
    <property type="term" value="C:ER to Golgi transport vesicle membrane"/>
    <property type="evidence" value="ECO:0000318"/>
    <property type="project" value="GO_Central"/>
</dbReference>
<dbReference type="GO" id="GO:0048280">
    <property type="term" value="P:vesicle fusion with Golgi apparatus"/>
    <property type="evidence" value="ECO:0000318"/>
    <property type="project" value="GO_Central"/>
</dbReference>
<accession>T1G7X1</accession>
<dbReference type="PROSITE" id="PS50892">
    <property type="entry name" value="V_SNARE"/>
    <property type="match status" value="1"/>
</dbReference>
<keyword evidence="25" id="KW-1185">Reference proteome</keyword>
<evidence type="ECO:0000256" key="5">
    <source>
        <dbReference type="ARBA" id="ARBA00022448"/>
    </source>
</evidence>
<dbReference type="GO" id="GO:0000139">
    <property type="term" value="C:Golgi membrane"/>
    <property type="evidence" value="ECO:0000318"/>
    <property type="project" value="GO_Central"/>
</dbReference>
<keyword evidence="9" id="KW-0653">Protein transport</keyword>
<dbReference type="InParanoid" id="T1G7X1"/>
<evidence type="ECO:0000256" key="4">
    <source>
        <dbReference type="ARBA" id="ARBA00008025"/>
    </source>
</evidence>
<dbReference type="eggNOG" id="KOG0862">
    <property type="taxonomic scope" value="Eukaryota"/>
</dbReference>
<dbReference type="GO" id="GO:0006890">
    <property type="term" value="P:retrograde vesicle-mediated transport, Golgi to endoplasmic reticulum"/>
    <property type="evidence" value="ECO:0000318"/>
    <property type="project" value="GO_Central"/>
</dbReference>
<dbReference type="HOGENOM" id="CLU_054453_4_1_1"/>
<evidence type="ECO:0000313" key="23">
    <source>
        <dbReference type="EMBL" id="ESN90195.1"/>
    </source>
</evidence>
<keyword evidence="6 20" id="KW-0812">Transmembrane</keyword>
<dbReference type="CDD" id="cd15866">
    <property type="entry name" value="R-SNARE_SEC22"/>
    <property type="match status" value="1"/>
</dbReference>
<evidence type="ECO:0000256" key="11">
    <source>
        <dbReference type="ARBA" id="ARBA00023034"/>
    </source>
</evidence>
<keyword evidence="7" id="KW-0256">Endoplasmic reticulum</keyword>
<comment type="similarity">
    <text evidence="4">Belongs to the synaptobrevin family.</text>
</comment>
<keyword evidence="11" id="KW-0333">Golgi apparatus</keyword>
<dbReference type="GO" id="GO:0005789">
    <property type="term" value="C:endoplasmic reticulum membrane"/>
    <property type="evidence" value="ECO:0000318"/>
    <property type="project" value="GO_Central"/>
</dbReference>
<feature type="domain" description="V-SNARE coiled-coil homology" evidence="22">
    <location>
        <begin position="133"/>
        <end position="193"/>
    </location>
</feature>
<evidence type="ECO:0000256" key="8">
    <source>
        <dbReference type="ARBA" id="ARBA00022892"/>
    </source>
</evidence>
<keyword evidence="5" id="KW-0813">Transport</keyword>
<evidence type="ECO:0000259" key="22">
    <source>
        <dbReference type="PROSITE" id="PS50892"/>
    </source>
</evidence>
<evidence type="ECO:0000256" key="6">
    <source>
        <dbReference type="ARBA" id="ARBA00022692"/>
    </source>
</evidence>
<dbReference type="GO" id="GO:0006888">
    <property type="term" value="P:endoplasmic reticulum to Golgi vesicle-mediated transport"/>
    <property type="evidence" value="ECO:0000318"/>
    <property type="project" value="GO_Central"/>
</dbReference>
<protein>
    <recommendedName>
        <fullName evidence="17">Vesicle-trafficking protein SEC22b</fullName>
    </recommendedName>
    <alternativeName>
        <fullName evidence="18">SEC22 vesicle-trafficking protein homolog B</fullName>
    </alternativeName>
</protein>
<name>T1G7X1_HELRO</name>
<dbReference type="GeneID" id="20217168"/>
<evidence type="ECO:0000256" key="20">
    <source>
        <dbReference type="SAM" id="Phobius"/>
    </source>
</evidence>
<dbReference type="Gene3D" id="3.30.450.50">
    <property type="entry name" value="Longin domain"/>
    <property type="match status" value="1"/>
</dbReference>
<evidence type="ECO:0000256" key="2">
    <source>
        <dbReference type="ARBA" id="ARBA00004198"/>
    </source>
</evidence>
<dbReference type="Gene3D" id="1.20.5.110">
    <property type="match status" value="1"/>
</dbReference>
<keyword evidence="8" id="KW-0931">ER-Golgi transport</keyword>
<gene>
    <name evidence="24" type="primary">20217168</name>
    <name evidence="23" type="ORF">HELRODRAFT_90867</name>
</gene>
<dbReference type="Pfam" id="PF00957">
    <property type="entry name" value="Synaptobrevin"/>
    <property type="match status" value="1"/>
</dbReference>
<proteinExistence type="inferred from homology"/>
<dbReference type="Proteomes" id="UP000015101">
    <property type="component" value="Unassembled WGS sequence"/>
</dbReference>
<dbReference type="AlphaFoldDB" id="T1G7X1"/>
<feature type="domain" description="Longin" evidence="21">
    <location>
        <begin position="6"/>
        <end position="118"/>
    </location>
</feature>
<dbReference type="CTD" id="20217168"/>
<evidence type="ECO:0000256" key="19">
    <source>
        <dbReference type="PROSITE-ProRule" id="PRU00290"/>
    </source>
</evidence>
<dbReference type="GO" id="GO:0031201">
    <property type="term" value="C:SNARE complex"/>
    <property type="evidence" value="ECO:0000318"/>
    <property type="project" value="GO_Central"/>
</dbReference>
<dbReference type="EnsemblMetazoa" id="HelroT90867">
    <property type="protein sequence ID" value="HelroP90867"/>
    <property type="gene ID" value="HelroG90867"/>
</dbReference>
<dbReference type="CDD" id="cd14824">
    <property type="entry name" value="Longin"/>
    <property type="match status" value="1"/>
</dbReference>
<organism evidence="24 25">
    <name type="scientific">Helobdella robusta</name>
    <name type="common">Californian leech</name>
    <dbReference type="NCBI Taxonomy" id="6412"/>
    <lineage>
        <taxon>Eukaryota</taxon>
        <taxon>Metazoa</taxon>
        <taxon>Spiralia</taxon>
        <taxon>Lophotrochozoa</taxon>
        <taxon>Annelida</taxon>
        <taxon>Clitellata</taxon>
        <taxon>Hirudinea</taxon>
        <taxon>Rhynchobdellida</taxon>
        <taxon>Glossiphoniidae</taxon>
        <taxon>Helobdella</taxon>
    </lineage>
</organism>
<comment type="function">
    <text evidence="14">SNARE involved in targeting and fusion of ER-derived transport vesicles with the Golgi complex as well as Golgi-derived retrograde transport vesicles with the ER.</text>
</comment>
<dbReference type="RefSeq" id="XP_009031669.1">
    <property type="nucleotide sequence ID" value="XM_009033421.1"/>
</dbReference>
<dbReference type="EMBL" id="KB097761">
    <property type="protein sequence ID" value="ESN90195.1"/>
    <property type="molecule type" value="Genomic_DNA"/>
</dbReference>
<dbReference type="InterPro" id="IPR042855">
    <property type="entry name" value="V_SNARE_CC"/>
</dbReference>
<evidence type="ECO:0000256" key="14">
    <source>
        <dbReference type="ARBA" id="ARBA00024173"/>
    </source>
</evidence>
<dbReference type="InterPro" id="IPR001388">
    <property type="entry name" value="Synaptobrevin-like"/>
</dbReference>
<dbReference type="KEGG" id="hro:HELRODRAFT_90867"/>